<protein>
    <recommendedName>
        <fullName evidence="1">Type II methyltransferase M.TaqI-like domain-containing protein</fullName>
    </recommendedName>
</protein>
<comment type="caution">
    <text evidence="2">The sequence shown here is derived from an EMBL/GenBank/DDBJ whole genome shotgun (WGS) entry which is preliminary data.</text>
</comment>
<evidence type="ECO:0000313" key="2">
    <source>
        <dbReference type="EMBL" id="KGF05280.1"/>
    </source>
</evidence>
<name>A0A095X5G2_9FIRM</name>
<dbReference type="GO" id="GO:0032259">
    <property type="term" value="P:methylation"/>
    <property type="evidence" value="ECO:0007669"/>
    <property type="project" value="InterPro"/>
</dbReference>
<dbReference type="AlphaFoldDB" id="A0A095X5G2"/>
<reference evidence="2 3" key="1">
    <citation type="submission" date="2014-07" db="EMBL/GenBank/DDBJ databases">
        <authorList>
            <person name="McCorrison J."/>
            <person name="Sanka R."/>
            <person name="Torralba M."/>
            <person name="Gillis M."/>
            <person name="Haft D.H."/>
            <person name="Methe B."/>
            <person name="Sutton G."/>
            <person name="Nelson K.E."/>
        </authorList>
    </citation>
    <scope>NUCLEOTIDE SEQUENCE [LARGE SCALE GENOMIC DNA]</scope>
    <source>
        <strain evidence="2 3">S7-1-13</strain>
    </source>
</reference>
<sequence>MKKFDFVVGNPPFDEETENNGRRKPLYHLFMQGSYEIGNTIILIHPSRFLFNAGQTPKNWNREMLNDRHFKVLKYEENPRVFFPMNEIKGGVAITIRDKNKDYEKIGIFTGSNIVDAILNKVTSKKEIPLSDFISKGVPYKFTDEIKEDYHNYDQMISKSFDLRTNVFDNLNDIIFFSNSENINNPIKIYGLFNQKRVSMYVNSKYISKPKNFNSYRLLIPKAVGSGKFGESFPDMIIANPNEGHTQSFLSIYSFNNEKEVENLEKYIKTKFSRTLLSILKVTQDITPSKWKYVPLQDFTENSDIDWTKSIPEIDQQLYKKYGLSPEEIDFIEEKVQEME</sequence>
<dbReference type="RefSeq" id="WP_037326284.1">
    <property type="nucleotide sequence ID" value="NZ_JRMW01000018.1"/>
</dbReference>
<dbReference type="EMBL" id="JRMW01000018">
    <property type="protein sequence ID" value="KGF05280.1"/>
    <property type="molecule type" value="Genomic_DNA"/>
</dbReference>
<dbReference type="InterPro" id="IPR011639">
    <property type="entry name" value="MethylTrfase_TaqI-like_dom"/>
</dbReference>
<dbReference type="GO" id="GO:0003676">
    <property type="term" value="F:nucleic acid binding"/>
    <property type="evidence" value="ECO:0007669"/>
    <property type="project" value="InterPro"/>
</dbReference>
<dbReference type="GO" id="GO:0006304">
    <property type="term" value="P:DNA modification"/>
    <property type="evidence" value="ECO:0007669"/>
    <property type="project" value="InterPro"/>
</dbReference>
<feature type="domain" description="Type II methyltransferase M.TaqI-like" evidence="1">
    <location>
        <begin position="2"/>
        <end position="82"/>
    </location>
</feature>
<proteinExistence type="predicted"/>
<dbReference type="Pfam" id="PF07669">
    <property type="entry name" value="Eco57I"/>
    <property type="match status" value="1"/>
</dbReference>
<accession>A0A095X5G2</accession>
<dbReference type="eggNOG" id="COG0286">
    <property type="taxonomic scope" value="Bacteria"/>
</dbReference>
<dbReference type="InterPro" id="IPR002052">
    <property type="entry name" value="DNA_methylase_N6_adenine_CS"/>
</dbReference>
<dbReference type="Gene3D" id="3.40.50.150">
    <property type="entry name" value="Vaccinia Virus protein VP39"/>
    <property type="match status" value="1"/>
</dbReference>
<dbReference type="PROSITE" id="PS00092">
    <property type="entry name" value="N6_MTASE"/>
    <property type="match status" value="1"/>
</dbReference>
<organism evidence="2 3">
    <name type="scientific">Anaerococcus lactolyticus S7-1-13</name>
    <dbReference type="NCBI Taxonomy" id="1284686"/>
    <lineage>
        <taxon>Bacteria</taxon>
        <taxon>Bacillati</taxon>
        <taxon>Bacillota</taxon>
        <taxon>Tissierellia</taxon>
        <taxon>Tissierellales</taxon>
        <taxon>Peptoniphilaceae</taxon>
        <taxon>Anaerococcus</taxon>
    </lineage>
</organism>
<dbReference type="Proteomes" id="UP000029579">
    <property type="component" value="Unassembled WGS sequence"/>
</dbReference>
<dbReference type="InterPro" id="IPR029063">
    <property type="entry name" value="SAM-dependent_MTases_sf"/>
</dbReference>
<evidence type="ECO:0000259" key="1">
    <source>
        <dbReference type="Pfam" id="PF07669"/>
    </source>
</evidence>
<dbReference type="GO" id="GO:0009007">
    <property type="term" value="F:site-specific DNA-methyltransferase (adenine-specific) activity"/>
    <property type="evidence" value="ECO:0007669"/>
    <property type="project" value="UniProtKB-EC"/>
</dbReference>
<gene>
    <name evidence="2" type="ORF">HMPREF1630_01215</name>
</gene>
<evidence type="ECO:0000313" key="3">
    <source>
        <dbReference type="Proteomes" id="UP000029579"/>
    </source>
</evidence>